<dbReference type="SUPFAM" id="SSF56784">
    <property type="entry name" value="HAD-like"/>
    <property type="match status" value="1"/>
</dbReference>
<dbReference type="EMBL" id="JNBR01001815">
    <property type="protein sequence ID" value="OQR85109.1"/>
    <property type="molecule type" value="Genomic_DNA"/>
</dbReference>
<comment type="caution">
    <text evidence="3">The sequence shown here is derived from an EMBL/GenBank/DDBJ whole genome shotgun (WGS) entry which is preliminary data.</text>
</comment>
<dbReference type="InterPro" id="IPR023214">
    <property type="entry name" value="HAD_sf"/>
</dbReference>
<dbReference type="Gene3D" id="3.40.50.1000">
    <property type="entry name" value="HAD superfamily/HAD-like"/>
    <property type="match status" value="1"/>
</dbReference>
<name>A0A1V9YHC4_ACHHY</name>
<dbReference type="FunFam" id="3.40.50.1000:FF:000052">
    <property type="entry name" value="Alpha,alpha-trehalose-phosphate synthase [UDP-forming] 6"/>
    <property type="match status" value="1"/>
</dbReference>
<comment type="similarity">
    <text evidence="1">In the N-terminal section; belongs to the glycosyltransferase 20 family.</text>
</comment>
<sequence>MDPREVHRPSMVAGMRGSRAVLQPSTPPSQIPLIICAYYLPLTVTKEGHGKFRAEPAGDRLLASTHAFSHEDLFRVGSTRRKIKFVGTLDVTFEIAPHEEAEVTKVCAEFFCTPVFITSDADRTVFDAFCKRSLWPVFHGIVHPDGMAAAFEQAPAAWPAMLNINRDIATTLARAHEPGDHIWLQDYQVAFVPMYLHRLLRLTPPPVGLFFHVPFPPLSVFRILSHRAELLKSMLQANLIGFHLYEHAKHFLSACKSILGISSPAMVQGQFGIEYGGRRIAITCSQLTVDGARLEKQLATAAVTDEVIAYRQAYPRKLLFAGVDVLDPFHGLLGKLAAFELFLDHHPAQQPRVMLFQFGVLTRFLGTTEYLEKVRTVVERLNSKYSEPVVVFQVTGRNLTCAERLALWRVAEVYVSTVLQEGLNIGAYEYIVAHKNATGIAILSERAASSRLLHGALVVNPWDLPSVAKAMATAVLMPAKEREFRRDCDLVTIGSHSPVRWAYCVVQDIAKAAAIVKAGTHFLSESPTVLQLLQTDKFLDLYRKSSRRVFFFDYYRTLAPDVSSDFGIVWPDVPVSVLSSLEQLCRDKRNSVFVVSGCNCELLSDKFGSVPGLGLVAEHGYFLRWAYLGHSARIDKPWELYGDVFRVNAACGKWREKAQSIMQIYVDRTNGSALEMRRSSILFRYAKSDPEYGLLQALDLREQLELQLANWPLNIIQGKDYIEVRPDGLGKGKIVAQILNKLQKDSETPLDFVMAMGDDVADELMFDAVDSFAKTTHVPTVVTCTVGHKATQATYFLEDQMQVVTLLNGIRLALTKSNRNYSVSDMQTMLGRHMHHIPQISFTSTPPSLVGEAAGVSRKNSAKTLRSGLTPVLEEDHGSTDDVANATRRRWKRYVFLCTVVGWGLYRYRGSLLRHWRKWSVLAVVLAIVAGKATSDDIDEDEAKTVWEGPRRRSTASFKEED</sequence>
<dbReference type="Pfam" id="PF02358">
    <property type="entry name" value="Trehalose_PPase"/>
    <property type="match status" value="1"/>
</dbReference>
<reference evidence="3 4" key="1">
    <citation type="journal article" date="2014" name="Genome Biol. Evol.">
        <title>The secreted proteins of Achlya hypogyna and Thraustotheca clavata identify the ancestral oomycete secretome and reveal gene acquisitions by horizontal gene transfer.</title>
        <authorList>
            <person name="Misner I."/>
            <person name="Blouin N."/>
            <person name="Leonard G."/>
            <person name="Richards T.A."/>
            <person name="Lane C.E."/>
        </authorList>
    </citation>
    <scope>NUCLEOTIDE SEQUENCE [LARGE SCALE GENOMIC DNA]</scope>
    <source>
        <strain evidence="3 4">ATCC 48635</strain>
    </source>
</reference>
<dbReference type="GO" id="GO:0004805">
    <property type="term" value="F:trehalose-phosphatase activity"/>
    <property type="evidence" value="ECO:0007669"/>
    <property type="project" value="TreeGrafter"/>
</dbReference>
<dbReference type="GO" id="GO:0005829">
    <property type="term" value="C:cytosol"/>
    <property type="evidence" value="ECO:0007669"/>
    <property type="project" value="TreeGrafter"/>
</dbReference>
<dbReference type="SUPFAM" id="SSF53756">
    <property type="entry name" value="UDP-Glycosyltransferase/glycogen phosphorylase"/>
    <property type="match status" value="1"/>
</dbReference>
<dbReference type="InterPro" id="IPR036412">
    <property type="entry name" value="HAD-like_sf"/>
</dbReference>
<dbReference type="NCBIfam" id="TIGR00685">
    <property type="entry name" value="T6PP"/>
    <property type="match status" value="1"/>
</dbReference>
<dbReference type="GO" id="GO:0005992">
    <property type="term" value="P:trehalose biosynthetic process"/>
    <property type="evidence" value="ECO:0007669"/>
    <property type="project" value="InterPro"/>
</dbReference>
<dbReference type="Gene3D" id="3.30.70.1020">
    <property type="entry name" value="Trehalose-6-phosphate phosphatase related protein, domain 2"/>
    <property type="match status" value="1"/>
</dbReference>
<evidence type="ECO:0000313" key="3">
    <source>
        <dbReference type="EMBL" id="OQR85109.1"/>
    </source>
</evidence>
<dbReference type="InterPro" id="IPR001830">
    <property type="entry name" value="Glyco_trans_20"/>
</dbReference>
<dbReference type="InterPro" id="IPR003337">
    <property type="entry name" value="Trehalose_PPase"/>
</dbReference>
<organism evidence="3 4">
    <name type="scientific">Achlya hypogyna</name>
    <name type="common">Oomycete</name>
    <name type="synonym">Protoachlya hypogyna</name>
    <dbReference type="NCBI Taxonomy" id="1202772"/>
    <lineage>
        <taxon>Eukaryota</taxon>
        <taxon>Sar</taxon>
        <taxon>Stramenopiles</taxon>
        <taxon>Oomycota</taxon>
        <taxon>Saprolegniomycetes</taxon>
        <taxon>Saprolegniales</taxon>
        <taxon>Achlyaceae</taxon>
        <taxon>Achlya</taxon>
    </lineage>
</organism>
<dbReference type="Gene3D" id="3.40.50.2000">
    <property type="entry name" value="Glycogen Phosphorylase B"/>
    <property type="match status" value="2"/>
</dbReference>
<dbReference type="STRING" id="1202772.A0A1V9YHC4"/>
<gene>
    <name evidence="3" type="ORF">ACHHYP_12269</name>
</gene>
<dbReference type="PANTHER" id="PTHR10788:SF94">
    <property type="entry name" value="ALPHA,ALPHA-TREHALOSE-PHOSPHATE SYNTHASE [UDP-FORMING] 5"/>
    <property type="match status" value="1"/>
</dbReference>
<proteinExistence type="inferred from homology"/>
<dbReference type="OrthoDB" id="755951at2759"/>
<dbReference type="PANTHER" id="PTHR10788">
    <property type="entry name" value="TREHALOSE-6-PHOSPHATE SYNTHASE"/>
    <property type="match status" value="1"/>
</dbReference>
<dbReference type="AlphaFoldDB" id="A0A1V9YHC4"/>
<dbReference type="NCBIfam" id="TIGR01484">
    <property type="entry name" value="HAD-SF-IIB"/>
    <property type="match status" value="1"/>
</dbReference>
<keyword evidence="4" id="KW-1185">Reference proteome</keyword>
<accession>A0A1V9YHC4</accession>
<evidence type="ECO:0000256" key="2">
    <source>
        <dbReference type="ARBA" id="ARBA00006330"/>
    </source>
</evidence>
<evidence type="ECO:0000256" key="1">
    <source>
        <dbReference type="ARBA" id="ARBA00005409"/>
    </source>
</evidence>
<comment type="similarity">
    <text evidence="2">In the C-terminal section; belongs to the trehalose phosphatase family.</text>
</comment>
<dbReference type="Pfam" id="PF00982">
    <property type="entry name" value="Glyco_transf_20"/>
    <property type="match status" value="1"/>
</dbReference>
<evidence type="ECO:0000313" key="4">
    <source>
        <dbReference type="Proteomes" id="UP000243579"/>
    </source>
</evidence>
<dbReference type="InterPro" id="IPR006379">
    <property type="entry name" value="HAD-SF_hydro_IIB"/>
</dbReference>
<protein>
    <submittedName>
        <fullName evidence="3">Alpha,alpha-trehalose-phosphate synthase UDP-forming</fullName>
    </submittedName>
</protein>
<dbReference type="Proteomes" id="UP000243579">
    <property type="component" value="Unassembled WGS sequence"/>
</dbReference>